<dbReference type="InterPro" id="IPR018270">
    <property type="entry name" value="C_nuclsd_transpt_met_bac"/>
</dbReference>
<dbReference type="InterPro" id="IPR008276">
    <property type="entry name" value="C_nuclsd_transpt"/>
</dbReference>
<name>A0A1V4ST82_9CLOT</name>
<feature type="domain" description="Concentrative nucleoside transporter N-terminal" evidence="8">
    <location>
        <begin position="8"/>
        <end position="81"/>
    </location>
</feature>
<feature type="domain" description="Concentrative nucleoside transporter C-terminal" evidence="9">
    <location>
        <begin position="196"/>
        <end position="407"/>
    </location>
</feature>
<keyword evidence="5 7" id="KW-1133">Transmembrane helix</keyword>
<comment type="subcellular location">
    <subcellularLocation>
        <location evidence="1">Cell membrane</location>
        <topology evidence="1">Multi-pass membrane protein</topology>
    </subcellularLocation>
</comment>
<feature type="transmembrane region" description="Helical" evidence="7">
    <location>
        <begin position="90"/>
        <end position="114"/>
    </location>
</feature>
<dbReference type="GO" id="GO:0005337">
    <property type="term" value="F:nucleoside transmembrane transporter activity"/>
    <property type="evidence" value="ECO:0007669"/>
    <property type="project" value="InterPro"/>
</dbReference>
<feature type="transmembrane region" description="Helical" evidence="7">
    <location>
        <begin position="126"/>
        <end position="147"/>
    </location>
</feature>
<feature type="transmembrane region" description="Helical" evidence="7">
    <location>
        <begin position="167"/>
        <end position="189"/>
    </location>
</feature>
<feature type="domain" description="Nucleoside transporter/FeoB GTPase Gate" evidence="10">
    <location>
        <begin position="92"/>
        <end position="190"/>
    </location>
</feature>
<dbReference type="Pfam" id="PF07670">
    <property type="entry name" value="Gate"/>
    <property type="match status" value="1"/>
</dbReference>
<dbReference type="GO" id="GO:0005886">
    <property type="term" value="C:plasma membrane"/>
    <property type="evidence" value="ECO:0007669"/>
    <property type="project" value="UniProtKB-SubCell"/>
</dbReference>
<feature type="transmembrane region" description="Helical" evidence="7">
    <location>
        <begin position="196"/>
        <end position="215"/>
    </location>
</feature>
<evidence type="ECO:0000256" key="6">
    <source>
        <dbReference type="ARBA" id="ARBA00023136"/>
    </source>
</evidence>
<dbReference type="NCBIfam" id="TIGR00804">
    <property type="entry name" value="nupC"/>
    <property type="match status" value="1"/>
</dbReference>
<keyword evidence="7" id="KW-0813">Transport</keyword>
<comment type="caution">
    <text evidence="11">The sequence shown here is derived from an EMBL/GenBank/DDBJ whole genome shotgun (WGS) entry which is preliminary data.</text>
</comment>
<proteinExistence type="inferred from homology"/>
<evidence type="ECO:0000256" key="3">
    <source>
        <dbReference type="ARBA" id="ARBA00022475"/>
    </source>
</evidence>
<dbReference type="PANTHER" id="PTHR10590">
    <property type="entry name" value="SODIUM/NUCLEOSIDE COTRANSPORTER"/>
    <property type="match status" value="1"/>
</dbReference>
<evidence type="ECO:0000259" key="9">
    <source>
        <dbReference type="Pfam" id="PF07662"/>
    </source>
</evidence>
<evidence type="ECO:0000313" key="11">
    <source>
        <dbReference type="EMBL" id="OPX47088.1"/>
    </source>
</evidence>
<keyword evidence="6 7" id="KW-0472">Membrane</keyword>
<dbReference type="InterPro" id="IPR011642">
    <property type="entry name" value="Gate_dom"/>
</dbReference>
<evidence type="ECO:0000256" key="1">
    <source>
        <dbReference type="ARBA" id="ARBA00004651"/>
    </source>
</evidence>
<accession>A0A1V4ST82</accession>
<dbReference type="InterPro" id="IPR002668">
    <property type="entry name" value="CNT_N_dom"/>
</dbReference>
<evidence type="ECO:0000256" key="4">
    <source>
        <dbReference type="ARBA" id="ARBA00022692"/>
    </source>
</evidence>
<dbReference type="Pfam" id="PF01773">
    <property type="entry name" value="Nucleos_tra2_N"/>
    <property type="match status" value="1"/>
</dbReference>
<dbReference type="EMBL" id="LTAY01000059">
    <property type="protein sequence ID" value="OPX47088.1"/>
    <property type="molecule type" value="Genomic_DNA"/>
</dbReference>
<feature type="transmembrane region" description="Helical" evidence="7">
    <location>
        <begin position="29"/>
        <end position="47"/>
    </location>
</feature>
<sequence length="412" mass="42857">MSRFIGLLGITVIIGIAVLFSENRKKINWRLVGTGLGLQVVFAVFILKIPAGAKFFNFISQGITKLLDFTKEGSSFLFGPLMDTNTIGSIFALQVLPTIIFFSALMGILYYLGIMQFIVKIIAKGICKLLGTSGAETLSAVGNIFLGQTEAPLLIKPFISDMTRSELMAIMVGGMATVAGGVMAGYVAMGVNAGDLLAASIMAAPAGLILAKILVPETEEPKTKDVNGIKIENTASNVVEAAANGASEGLGLALNVAAMLLAFVALMALFNAILGAIGGFFGAPWLSFQWILGKIFSPLAFLMGVPASDITTAGSLLGQKIMLNEFVAYSELSKNIAHAAGYQILQPKTILIMTYALCGFANISSVAIQIGGIGSLAPEKKGLIAKLGFKALLGGALATCLTGTIAGVLFAV</sequence>
<evidence type="ECO:0000256" key="2">
    <source>
        <dbReference type="ARBA" id="ARBA00009033"/>
    </source>
</evidence>
<feature type="transmembrane region" description="Helical" evidence="7">
    <location>
        <begin position="389"/>
        <end position="411"/>
    </location>
</feature>
<evidence type="ECO:0000256" key="7">
    <source>
        <dbReference type="RuleBase" id="RU362018"/>
    </source>
</evidence>
<evidence type="ECO:0000313" key="12">
    <source>
        <dbReference type="Proteomes" id="UP000191448"/>
    </source>
</evidence>
<dbReference type="Proteomes" id="UP000191448">
    <property type="component" value="Unassembled WGS sequence"/>
</dbReference>
<evidence type="ECO:0000259" key="8">
    <source>
        <dbReference type="Pfam" id="PF01773"/>
    </source>
</evidence>
<dbReference type="RefSeq" id="WP_080023573.1">
    <property type="nucleotide sequence ID" value="NZ_LTAY01000059.1"/>
</dbReference>
<dbReference type="InterPro" id="IPR011657">
    <property type="entry name" value="CNT_C_dom"/>
</dbReference>
<comment type="similarity">
    <text evidence="2 7">Belongs to the concentrative nucleoside transporter (CNT) (TC 2.A.41) family.</text>
</comment>
<dbReference type="OrthoDB" id="9766455at2"/>
<organism evidence="11 12">
    <name type="scientific">Clostridium thermobutyricum DSM 4928</name>
    <dbReference type="NCBI Taxonomy" id="1121339"/>
    <lineage>
        <taxon>Bacteria</taxon>
        <taxon>Bacillati</taxon>
        <taxon>Bacillota</taxon>
        <taxon>Clostridia</taxon>
        <taxon>Eubacteriales</taxon>
        <taxon>Clostridiaceae</taxon>
        <taxon>Clostridium</taxon>
    </lineage>
</organism>
<feature type="transmembrane region" description="Helical" evidence="7">
    <location>
        <begin position="6"/>
        <end position="22"/>
    </location>
</feature>
<evidence type="ECO:0000256" key="5">
    <source>
        <dbReference type="ARBA" id="ARBA00022989"/>
    </source>
</evidence>
<reference evidence="11 12" key="1">
    <citation type="submission" date="2016-02" db="EMBL/GenBank/DDBJ databases">
        <title>Genome sequence of Clostridium thermobutyricum DSM 4928.</title>
        <authorList>
            <person name="Poehlein A."/>
            <person name="Daniel R."/>
        </authorList>
    </citation>
    <scope>NUCLEOTIDE SEQUENCE [LARGE SCALE GENOMIC DNA]</scope>
    <source>
        <strain evidence="11 12">DSM 4928</strain>
    </source>
</reference>
<dbReference type="PANTHER" id="PTHR10590:SF4">
    <property type="entry name" value="SOLUTE CARRIER FAMILY 28 MEMBER 3"/>
    <property type="match status" value="1"/>
</dbReference>
<protein>
    <recommendedName>
        <fullName evidence="7">Nucleoside permease</fullName>
    </recommendedName>
</protein>
<evidence type="ECO:0000259" key="10">
    <source>
        <dbReference type="Pfam" id="PF07670"/>
    </source>
</evidence>
<dbReference type="AlphaFoldDB" id="A0A1V4ST82"/>
<feature type="transmembrane region" description="Helical" evidence="7">
    <location>
        <begin position="256"/>
        <end position="283"/>
    </location>
</feature>
<keyword evidence="3" id="KW-1003">Cell membrane</keyword>
<dbReference type="Pfam" id="PF07662">
    <property type="entry name" value="Nucleos_tra2_C"/>
    <property type="match status" value="1"/>
</dbReference>
<keyword evidence="4 7" id="KW-0812">Transmembrane</keyword>
<feature type="transmembrane region" description="Helical" evidence="7">
    <location>
        <begin position="352"/>
        <end position="377"/>
    </location>
</feature>
<gene>
    <name evidence="11" type="primary">nupX</name>
    <name evidence="11" type="ORF">CLTHE_23270</name>
</gene>
<dbReference type="GO" id="GO:0015293">
    <property type="term" value="F:symporter activity"/>
    <property type="evidence" value="ECO:0007669"/>
    <property type="project" value="TreeGrafter"/>
</dbReference>